<dbReference type="Proteomes" id="UP000317078">
    <property type="component" value="Unassembled WGS sequence"/>
</dbReference>
<dbReference type="AlphaFoldDB" id="A0A502GB24"/>
<sequence length="66" mass="6009">MSDANAGKAQGAPSGGPLNPGDDAPPGTPGTGENVCPACQGSGKRAGAECPTCGGTGIVIEGIAGG</sequence>
<dbReference type="OrthoDB" id="7307073at2"/>
<evidence type="ECO:0000313" key="3">
    <source>
        <dbReference type="Proteomes" id="UP000317078"/>
    </source>
</evidence>
<dbReference type="SUPFAM" id="SSF57938">
    <property type="entry name" value="DnaJ/Hsp40 cysteine-rich domain"/>
    <property type="match status" value="1"/>
</dbReference>
<comment type="caution">
    <text evidence="2">The sequence shown here is derived from an EMBL/GenBank/DDBJ whole genome shotgun (WGS) entry which is preliminary data.</text>
</comment>
<reference evidence="2 3" key="1">
    <citation type="journal article" date="2019" name="Environ. Microbiol.">
        <title>Species interactions and distinct microbial communities in high Arctic permafrost affected cryosols are associated with the CH4 and CO2 gas fluxes.</title>
        <authorList>
            <person name="Altshuler I."/>
            <person name="Hamel J."/>
            <person name="Turney S."/>
            <person name="Magnuson E."/>
            <person name="Levesque R."/>
            <person name="Greer C."/>
            <person name="Whyte L.G."/>
        </authorList>
    </citation>
    <scope>NUCLEOTIDE SEQUENCE [LARGE SCALE GENOMIC DNA]</scope>
    <source>
        <strain evidence="2 3">S9.3B</strain>
    </source>
</reference>
<protein>
    <recommendedName>
        <fullName evidence="4">Chaperone protein DnaJ</fullName>
    </recommendedName>
</protein>
<dbReference type="EMBL" id="RCZP01000005">
    <property type="protein sequence ID" value="TPG58530.1"/>
    <property type="molecule type" value="Genomic_DNA"/>
</dbReference>
<accession>A0A502GB24</accession>
<dbReference type="Gene3D" id="6.20.20.10">
    <property type="match status" value="1"/>
</dbReference>
<feature type="region of interest" description="Disordered" evidence="1">
    <location>
        <begin position="1"/>
        <end position="49"/>
    </location>
</feature>
<evidence type="ECO:0008006" key="4">
    <source>
        <dbReference type="Google" id="ProtNLM"/>
    </source>
</evidence>
<proteinExistence type="predicted"/>
<dbReference type="InterPro" id="IPR036410">
    <property type="entry name" value="HSP_DnaJ_Cys-rich_dom_sf"/>
</dbReference>
<dbReference type="RefSeq" id="WP_140882265.1">
    <property type="nucleotide sequence ID" value="NZ_RCZP01000005.1"/>
</dbReference>
<evidence type="ECO:0000256" key="1">
    <source>
        <dbReference type="SAM" id="MobiDB-lite"/>
    </source>
</evidence>
<gene>
    <name evidence="2" type="ORF">EAH89_07955</name>
</gene>
<organism evidence="2 3">
    <name type="scientific">Muricoccus nepalensis</name>
    <dbReference type="NCBI Taxonomy" id="1854500"/>
    <lineage>
        <taxon>Bacteria</taxon>
        <taxon>Pseudomonadati</taxon>
        <taxon>Pseudomonadota</taxon>
        <taxon>Alphaproteobacteria</taxon>
        <taxon>Acetobacterales</taxon>
        <taxon>Roseomonadaceae</taxon>
        <taxon>Muricoccus</taxon>
    </lineage>
</organism>
<evidence type="ECO:0000313" key="2">
    <source>
        <dbReference type="EMBL" id="TPG58530.1"/>
    </source>
</evidence>
<name>A0A502GB24_9PROT</name>
<keyword evidence="3" id="KW-1185">Reference proteome</keyword>